<comment type="caution">
    <text evidence="2">The sequence shown here is derived from an EMBL/GenBank/DDBJ whole genome shotgun (WGS) entry which is preliminary data.</text>
</comment>
<dbReference type="AlphaFoldDB" id="A0A5C6DPL4"/>
<evidence type="ECO:0000313" key="2">
    <source>
        <dbReference type="EMBL" id="TWU37581.1"/>
    </source>
</evidence>
<reference evidence="2 3" key="1">
    <citation type="submission" date="2019-02" db="EMBL/GenBank/DDBJ databases">
        <title>Deep-cultivation of Planctomycetes and their phenomic and genomic characterization uncovers novel biology.</title>
        <authorList>
            <person name="Wiegand S."/>
            <person name="Jogler M."/>
            <person name="Boedeker C."/>
            <person name="Pinto D."/>
            <person name="Vollmers J."/>
            <person name="Rivas-Marin E."/>
            <person name="Kohn T."/>
            <person name="Peeters S.H."/>
            <person name="Heuer A."/>
            <person name="Rast P."/>
            <person name="Oberbeckmann S."/>
            <person name="Bunk B."/>
            <person name="Jeske O."/>
            <person name="Meyerdierks A."/>
            <person name="Storesund J.E."/>
            <person name="Kallscheuer N."/>
            <person name="Luecker S."/>
            <person name="Lage O.M."/>
            <person name="Pohl T."/>
            <person name="Merkel B.J."/>
            <person name="Hornburger P."/>
            <person name="Mueller R.-W."/>
            <person name="Bruemmer F."/>
            <person name="Labrenz M."/>
            <person name="Spormann A.M."/>
            <person name="Op Den Camp H."/>
            <person name="Overmann J."/>
            <person name="Amann R."/>
            <person name="Jetten M.S.M."/>
            <person name="Mascher T."/>
            <person name="Medema M.H."/>
            <person name="Devos D.P."/>
            <person name="Kaster A.-K."/>
            <person name="Ovreas L."/>
            <person name="Rohde M."/>
            <person name="Galperin M.Y."/>
            <person name="Jogler C."/>
        </authorList>
    </citation>
    <scope>NUCLEOTIDE SEQUENCE [LARGE SCALE GENOMIC DNA]</scope>
    <source>
        <strain evidence="2 3">Q31b</strain>
    </source>
</reference>
<feature type="region of interest" description="Disordered" evidence="1">
    <location>
        <begin position="15"/>
        <end position="41"/>
    </location>
</feature>
<name>A0A5C6DPL4_9BACT</name>
<evidence type="ECO:0000256" key="1">
    <source>
        <dbReference type="SAM" id="MobiDB-lite"/>
    </source>
</evidence>
<organism evidence="2 3">
    <name type="scientific">Novipirellula aureliae</name>
    <dbReference type="NCBI Taxonomy" id="2527966"/>
    <lineage>
        <taxon>Bacteria</taxon>
        <taxon>Pseudomonadati</taxon>
        <taxon>Planctomycetota</taxon>
        <taxon>Planctomycetia</taxon>
        <taxon>Pirellulales</taxon>
        <taxon>Pirellulaceae</taxon>
        <taxon>Novipirellula</taxon>
    </lineage>
</organism>
<keyword evidence="3" id="KW-1185">Reference proteome</keyword>
<accession>A0A5C6DPL4</accession>
<dbReference type="EMBL" id="SJPY01000007">
    <property type="protein sequence ID" value="TWU37581.1"/>
    <property type="molecule type" value="Genomic_DNA"/>
</dbReference>
<sequence length="55" mass="6063">MNPVALSAVDGDLVQDPFSEDLEQDPRRVEDHPIGLRRSRQQAGADSVAMFLKIA</sequence>
<evidence type="ECO:0000313" key="3">
    <source>
        <dbReference type="Proteomes" id="UP000315471"/>
    </source>
</evidence>
<protein>
    <submittedName>
        <fullName evidence="2">Uncharacterized protein</fullName>
    </submittedName>
</protein>
<gene>
    <name evidence="2" type="ORF">Q31b_43690</name>
</gene>
<dbReference type="Proteomes" id="UP000315471">
    <property type="component" value="Unassembled WGS sequence"/>
</dbReference>
<proteinExistence type="predicted"/>
<feature type="compositionally biased region" description="Basic and acidic residues" evidence="1">
    <location>
        <begin position="24"/>
        <end position="34"/>
    </location>
</feature>